<proteinExistence type="predicted"/>
<gene>
    <name evidence="1" type="ORF">Q8A67_013289</name>
</gene>
<dbReference type="AlphaFoldDB" id="A0AA88PMX2"/>
<sequence>MYLAVTLQLKTSQQQRSLELNKGKPVMEGIQRGTTTYSGPSRETGLFIQVSGNTLTLVEAPDYDLLAESFGEHGGLCELH</sequence>
<protein>
    <submittedName>
        <fullName evidence="1">Uncharacterized protein</fullName>
    </submittedName>
</protein>
<organism evidence="1 2">
    <name type="scientific">Cirrhinus molitorella</name>
    <name type="common">mud carp</name>
    <dbReference type="NCBI Taxonomy" id="172907"/>
    <lineage>
        <taxon>Eukaryota</taxon>
        <taxon>Metazoa</taxon>
        <taxon>Chordata</taxon>
        <taxon>Craniata</taxon>
        <taxon>Vertebrata</taxon>
        <taxon>Euteleostomi</taxon>
        <taxon>Actinopterygii</taxon>
        <taxon>Neopterygii</taxon>
        <taxon>Teleostei</taxon>
        <taxon>Ostariophysi</taxon>
        <taxon>Cypriniformes</taxon>
        <taxon>Cyprinidae</taxon>
        <taxon>Labeoninae</taxon>
        <taxon>Labeonini</taxon>
        <taxon>Cirrhinus</taxon>
    </lineage>
</organism>
<name>A0AA88PMX2_9TELE</name>
<reference evidence="1" key="1">
    <citation type="submission" date="2023-08" db="EMBL/GenBank/DDBJ databases">
        <title>Chromosome-level Genome Assembly of mud carp (Cirrhinus molitorella).</title>
        <authorList>
            <person name="Liu H."/>
        </authorList>
    </citation>
    <scope>NUCLEOTIDE SEQUENCE</scope>
    <source>
        <strain evidence="1">Prfri</strain>
        <tissue evidence="1">Muscle</tissue>
    </source>
</reference>
<accession>A0AA88PMX2</accession>
<keyword evidence="2" id="KW-1185">Reference proteome</keyword>
<evidence type="ECO:0000313" key="2">
    <source>
        <dbReference type="Proteomes" id="UP001187343"/>
    </source>
</evidence>
<dbReference type="EMBL" id="JAUYZG010000013">
    <property type="protein sequence ID" value="KAK2890646.1"/>
    <property type="molecule type" value="Genomic_DNA"/>
</dbReference>
<dbReference type="Proteomes" id="UP001187343">
    <property type="component" value="Unassembled WGS sequence"/>
</dbReference>
<comment type="caution">
    <text evidence="1">The sequence shown here is derived from an EMBL/GenBank/DDBJ whole genome shotgun (WGS) entry which is preliminary data.</text>
</comment>
<evidence type="ECO:0000313" key="1">
    <source>
        <dbReference type="EMBL" id="KAK2890646.1"/>
    </source>
</evidence>